<keyword evidence="2 7" id="KW-0813">Transport</keyword>
<evidence type="ECO:0000256" key="5">
    <source>
        <dbReference type="ARBA" id="ARBA00022989"/>
    </source>
</evidence>
<dbReference type="PANTHER" id="PTHR30151">
    <property type="entry name" value="ALKANE SULFONATE ABC TRANSPORTER-RELATED, MEMBRANE SUBUNIT"/>
    <property type="match status" value="1"/>
</dbReference>
<keyword evidence="4 7" id="KW-0812">Transmembrane</keyword>
<feature type="transmembrane region" description="Helical" evidence="7">
    <location>
        <begin position="132"/>
        <end position="153"/>
    </location>
</feature>
<name>A0AAU2W0M7_9ACTN</name>
<evidence type="ECO:0000256" key="6">
    <source>
        <dbReference type="ARBA" id="ARBA00023136"/>
    </source>
</evidence>
<dbReference type="InterPro" id="IPR035906">
    <property type="entry name" value="MetI-like_sf"/>
</dbReference>
<evidence type="ECO:0000256" key="1">
    <source>
        <dbReference type="ARBA" id="ARBA00004651"/>
    </source>
</evidence>
<dbReference type="InterPro" id="IPR000515">
    <property type="entry name" value="MetI-like"/>
</dbReference>
<dbReference type="GO" id="GO:0005886">
    <property type="term" value="C:plasma membrane"/>
    <property type="evidence" value="ECO:0007669"/>
    <property type="project" value="UniProtKB-SubCell"/>
</dbReference>
<dbReference type="PROSITE" id="PS50928">
    <property type="entry name" value="ABC_TM1"/>
    <property type="match status" value="1"/>
</dbReference>
<proteinExistence type="inferred from homology"/>
<dbReference type="AlphaFoldDB" id="A0AAU2W0M7"/>
<dbReference type="GO" id="GO:0055085">
    <property type="term" value="P:transmembrane transport"/>
    <property type="evidence" value="ECO:0007669"/>
    <property type="project" value="InterPro"/>
</dbReference>
<dbReference type="Pfam" id="PF00528">
    <property type="entry name" value="BPD_transp_1"/>
    <property type="match status" value="1"/>
</dbReference>
<comment type="subcellular location">
    <subcellularLocation>
        <location evidence="1 7">Cell membrane</location>
        <topology evidence="1 7">Multi-pass membrane protein</topology>
    </subcellularLocation>
</comment>
<keyword evidence="3" id="KW-1003">Cell membrane</keyword>
<feature type="transmembrane region" description="Helical" evidence="7">
    <location>
        <begin position="203"/>
        <end position="226"/>
    </location>
</feature>
<evidence type="ECO:0000256" key="8">
    <source>
        <dbReference type="SAM" id="MobiDB-lite"/>
    </source>
</evidence>
<evidence type="ECO:0000313" key="10">
    <source>
        <dbReference type="EMBL" id="WTW72943.1"/>
    </source>
</evidence>
<feature type="region of interest" description="Disordered" evidence="8">
    <location>
        <begin position="1"/>
        <end position="23"/>
    </location>
</feature>
<keyword evidence="6 7" id="KW-0472">Membrane</keyword>
<dbReference type="PANTHER" id="PTHR30151:SF0">
    <property type="entry name" value="ABC TRANSPORTER PERMEASE PROTEIN MJ0413-RELATED"/>
    <property type="match status" value="1"/>
</dbReference>
<gene>
    <name evidence="10" type="ORF">OG398_34195</name>
</gene>
<dbReference type="EMBL" id="CP108313">
    <property type="protein sequence ID" value="WTW72943.1"/>
    <property type="molecule type" value="Genomic_DNA"/>
</dbReference>
<feature type="transmembrane region" description="Helical" evidence="7">
    <location>
        <begin position="247"/>
        <end position="268"/>
    </location>
</feature>
<evidence type="ECO:0000256" key="3">
    <source>
        <dbReference type="ARBA" id="ARBA00022475"/>
    </source>
</evidence>
<evidence type="ECO:0000256" key="4">
    <source>
        <dbReference type="ARBA" id="ARBA00022692"/>
    </source>
</evidence>
<keyword evidence="5 7" id="KW-1133">Transmembrane helix</keyword>
<dbReference type="Gene3D" id="1.10.3720.10">
    <property type="entry name" value="MetI-like"/>
    <property type="match status" value="1"/>
</dbReference>
<dbReference type="SUPFAM" id="SSF161098">
    <property type="entry name" value="MetI-like"/>
    <property type="match status" value="1"/>
</dbReference>
<feature type="domain" description="ABC transmembrane type-1" evidence="9">
    <location>
        <begin position="85"/>
        <end position="265"/>
    </location>
</feature>
<sequence>MTTTPPRALAPRGAPTARTASHRRALAPRAYGKPLSQLGFAVAALLTWELAVRGGLLPQSSIPTASATASALRTIAGSSGFWHALGQTALGWCAGLLLCTAIGVPAGLLIGTSRFLTRSTRLLTDFLRTIPAVALCPVLLLTLGSTMTMKLVLVVSGALWPLLTATIDGVRHVDPVAADTFRTFRLPAHQRVRRLVLPSALPFLVTGVRNCAVLALMLTTAGEYLGAAPGIGNELSRAQQAGAIDRMFALLVVAGLLGVALNSLLLTAERLALPWAPAQRKGTRG</sequence>
<evidence type="ECO:0000256" key="2">
    <source>
        <dbReference type="ARBA" id="ARBA00022448"/>
    </source>
</evidence>
<dbReference type="CDD" id="cd06261">
    <property type="entry name" value="TM_PBP2"/>
    <property type="match status" value="1"/>
</dbReference>
<evidence type="ECO:0000259" key="9">
    <source>
        <dbReference type="PROSITE" id="PS50928"/>
    </source>
</evidence>
<reference evidence="10" key="1">
    <citation type="submission" date="2022-10" db="EMBL/GenBank/DDBJ databases">
        <title>The complete genomes of actinobacterial strains from the NBC collection.</title>
        <authorList>
            <person name="Joergensen T.S."/>
            <person name="Alvarez Arevalo M."/>
            <person name="Sterndorff E.B."/>
            <person name="Faurdal D."/>
            <person name="Vuksanovic O."/>
            <person name="Mourched A.-S."/>
            <person name="Charusanti P."/>
            <person name="Shaw S."/>
            <person name="Blin K."/>
            <person name="Weber T."/>
        </authorList>
    </citation>
    <scope>NUCLEOTIDE SEQUENCE</scope>
    <source>
        <strain evidence="10">NBC_00008</strain>
    </source>
</reference>
<feature type="transmembrane region" description="Helical" evidence="7">
    <location>
        <begin position="89"/>
        <end position="111"/>
    </location>
</feature>
<organism evidence="10">
    <name type="scientific">Streptomyces sp. NBC_00008</name>
    <dbReference type="NCBI Taxonomy" id="2903610"/>
    <lineage>
        <taxon>Bacteria</taxon>
        <taxon>Bacillati</taxon>
        <taxon>Actinomycetota</taxon>
        <taxon>Actinomycetes</taxon>
        <taxon>Kitasatosporales</taxon>
        <taxon>Streptomycetaceae</taxon>
        <taxon>Streptomyces</taxon>
    </lineage>
</organism>
<accession>A0AAU2W0M7</accession>
<evidence type="ECO:0000256" key="7">
    <source>
        <dbReference type="RuleBase" id="RU363032"/>
    </source>
</evidence>
<protein>
    <submittedName>
        <fullName evidence="10">ABC transporter permease</fullName>
    </submittedName>
</protein>
<comment type="similarity">
    <text evidence="7">Belongs to the binding-protein-dependent transport system permease family.</text>
</comment>